<evidence type="ECO:0000256" key="2">
    <source>
        <dbReference type="ARBA" id="ARBA00023125"/>
    </source>
</evidence>
<dbReference type="SUPFAM" id="SSF46689">
    <property type="entry name" value="Homeodomain-like"/>
    <property type="match status" value="1"/>
</dbReference>
<dbReference type="PANTHER" id="PTHR30055:SF243">
    <property type="entry name" value="HTH-TYPE TRANSCRIPTIONAL REGULATOR RV1816"/>
    <property type="match status" value="1"/>
</dbReference>
<evidence type="ECO:0000256" key="3">
    <source>
        <dbReference type="ARBA" id="ARBA00023163"/>
    </source>
</evidence>
<gene>
    <name evidence="6" type="ORF">GCM10010201_07020</name>
</gene>
<dbReference type="InterPro" id="IPR025996">
    <property type="entry name" value="MT1864/Rv1816-like_C"/>
</dbReference>
<feature type="domain" description="HTH tetR-type" evidence="5">
    <location>
        <begin position="19"/>
        <end position="79"/>
    </location>
</feature>
<evidence type="ECO:0000313" key="7">
    <source>
        <dbReference type="Proteomes" id="UP001499978"/>
    </source>
</evidence>
<dbReference type="PRINTS" id="PR00455">
    <property type="entry name" value="HTHTETR"/>
</dbReference>
<dbReference type="InterPro" id="IPR036271">
    <property type="entry name" value="Tet_transcr_reg_TetR-rel_C_sf"/>
</dbReference>
<keyword evidence="3" id="KW-0804">Transcription</keyword>
<evidence type="ECO:0000259" key="5">
    <source>
        <dbReference type="PROSITE" id="PS50977"/>
    </source>
</evidence>
<dbReference type="SUPFAM" id="SSF48498">
    <property type="entry name" value="Tetracyclin repressor-like, C-terminal domain"/>
    <property type="match status" value="1"/>
</dbReference>
<dbReference type="InterPro" id="IPR050109">
    <property type="entry name" value="HTH-type_TetR-like_transc_reg"/>
</dbReference>
<evidence type="ECO:0000256" key="4">
    <source>
        <dbReference type="PROSITE-ProRule" id="PRU00335"/>
    </source>
</evidence>
<keyword evidence="2 4" id="KW-0238">DNA-binding</keyword>
<comment type="caution">
    <text evidence="6">The sequence shown here is derived from an EMBL/GenBank/DDBJ whole genome shotgun (WGS) entry which is preliminary data.</text>
</comment>
<protein>
    <submittedName>
        <fullName evidence="6">TetR/AcrR family transcriptional regulator</fullName>
    </submittedName>
</protein>
<dbReference type="Pfam" id="PF00440">
    <property type="entry name" value="TetR_N"/>
    <property type="match status" value="1"/>
</dbReference>
<keyword evidence="7" id="KW-1185">Reference proteome</keyword>
<reference evidence="6 7" key="1">
    <citation type="journal article" date="2019" name="Int. J. Syst. Evol. Microbiol.">
        <title>The Global Catalogue of Microorganisms (GCM) 10K type strain sequencing project: providing services to taxonomists for standard genome sequencing and annotation.</title>
        <authorList>
            <consortium name="The Broad Institute Genomics Platform"/>
            <consortium name="The Broad Institute Genome Sequencing Center for Infectious Disease"/>
            <person name="Wu L."/>
            <person name="Ma J."/>
        </authorList>
    </citation>
    <scope>NUCLEOTIDE SEQUENCE [LARGE SCALE GENOMIC DNA]</scope>
    <source>
        <strain evidence="6 7">JCM 3367</strain>
    </source>
</reference>
<dbReference type="Proteomes" id="UP001499978">
    <property type="component" value="Unassembled WGS sequence"/>
</dbReference>
<dbReference type="Pfam" id="PF13305">
    <property type="entry name" value="TetR_C_33"/>
    <property type="match status" value="1"/>
</dbReference>
<accession>A0ABN3N3S1</accession>
<feature type="DNA-binding region" description="H-T-H motif" evidence="4">
    <location>
        <begin position="42"/>
        <end position="61"/>
    </location>
</feature>
<dbReference type="EMBL" id="BAAARY010000002">
    <property type="protein sequence ID" value="GAA2513772.1"/>
    <property type="molecule type" value="Genomic_DNA"/>
</dbReference>
<evidence type="ECO:0000256" key="1">
    <source>
        <dbReference type="ARBA" id="ARBA00023015"/>
    </source>
</evidence>
<dbReference type="PANTHER" id="PTHR30055">
    <property type="entry name" value="HTH-TYPE TRANSCRIPTIONAL REGULATOR RUTR"/>
    <property type="match status" value="1"/>
</dbReference>
<name>A0ABN3N3S1_9ACTN</name>
<dbReference type="RefSeq" id="WP_344168105.1">
    <property type="nucleotide sequence ID" value="NZ_BAAARY010000002.1"/>
</dbReference>
<dbReference type="PROSITE" id="PS50977">
    <property type="entry name" value="HTH_TETR_2"/>
    <property type="match status" value="1"/>
</dbReference>
<organism evidence="6 7">
    <name type="scientific">Pilimelia columellifera subsp. columellifera</name>
    <dbReference type="NCBI Taxonomy" id="706583"/>
    <lineage>
        <taxon>Bacteria</taxon>
        <taxon>Bacillati</taxon>
        <taxon>Actinomycetota</taxon>
        <taxon>Actinomycetes</taxon>
        <taxon>Micromonosporales</taxon>
        <taxon>Micromonosporaceae</taxon>
        <taxon>Pilimelia</taxon>
    </lineage>
</organism>
<evidence type="ECO:0000313" key="6">
    <source>
        <dbReference type="EMBL" id="GAA2513772.1"/>
    </source>
</evidence>
<dbReference type="InterPro" id="IPR009057">
    <property type="entry name" value="Homeodomain-like_sf"/>
</dbReference>
<keyword evidence="1" id="KW-0805">Transcription regulation</keyword>
<proteinExistence type="predicted"/>
<sequence>MTASAPDRPAPTRRDRSRSATVQEILVAARRLLVSGGAAEISVRVIARDLGLTAAALYRYFPSLDAIVTALAINLYDELRAQLEQARDAGPGHDPAGQVTRMAWRFRNWALAHPAEFGLLFGNPVPGVQAIERDCDGDADHAGKRFGQLVLACFAELWRCGGGHPTGDDSVGALLTPYRETYGDGLPDQAVYTFLSAWTRLYGIVAMEVFGHLSWAMTDLRPMFERELTQLIAAATTPRLDTAAARTRLRTR</sequence>
<dbReference type="InterPro" id="IPR001647">
    <property type="entry name" value="HTH_TetR"/>
</dbReference>
<dbReference type="Gene3D" id="1.10.357.10">
    <property type="entry name" value="Tetracycline Repressor, domain 2"/>
    <property type="match status" value="1"/>
</dbReference>